<proteinExistence type="predicted"/>
<evidence type="ECO:0000313" key="2">
    <source>
        <dbReference type="EMBL" id="GIX80900.1"/>
    </source>
</evidence>
<accession>A0AAV4NAM6</accession>
<protein>
    <submittedName>
        <fullName evidence="2">Uncharacterized protein</fullName>
    </submittedName>
</protein>
<name>A0AAV4NAM6_CAEEX</name>
<organism evidence="2 3">
    <name type="scientific">Caerostris extrusa</name>
    <name type="common">Bark spider</name>
    <name type="synonym">Caerostris bankana</name>
    <dbReference type="NCBI Taxonomy" id="172846"/>
    <lineage>
        <taxon>Eukaryota</taxon>
        <taxon>Metazoa</taxon>
        <taxon>Ecdysozoa</taxon>
        <taxon>Arthropoda</taxon>
        <taxon>Chelicerata</taxon>
        <taxon>Arachnida</taxon>
        <taxon>Araneae</taxon>
        <taxon>Araneomorphae</taxon>
        <taxon>Entelegynae</taxon>
        <taxon>Araneoidea</taxon>
        <taxon>Araneidae</taxon>
        <taxon>Caerostris</taxon>
    </lineage>
</organism>
<sequence>MKRKSPPSRVKDWGREKGAWREKNLSLIEPNIGSGTTSKFSEPCGAFILLRVFFPRQPRTNVDYSGVSQEDIFPRGDNKRKSPPSQVKDWGRRKRGVEGGEKNLSLIEPNIGSGKTSKFSEPCRVLFLLRVFYPETAANKRRLLRCKSERGHISLVNRRGRKIVISYVPGSLWVRLSLHSELFELITVE</sequence>
<dbReference type="AlphaFoldDB" id="A0AAV4NAM6"/>
<evidence type="ECO:0000256" key="1">
    <source>
        <dbReference type="SAM" id="MobiDB-lite"/>
    </source>
</evidence>
<feature type="region of interest" description="Disordered" evidence="1">
    <location>
        <begin position="65"/>
        <end position="96"/>
    </location>
</feature>
<gene>
    <name evidence="2" type="ORF">CEXT_431161</name>
</gene>
<dbReference type="Proteomes" id="UP001054945">
    <property type="component" value="Unassembled WGS sequence"/>
</dbReference>
<reference evidence="2 3" key="1">
    <citation type="submission" date="2021-06" db="EMBL/GenBank/DDBJ databases">
        <title>Caerostris extrusa draft genome.</title>
        <authorList>
            <person name="Kono N."/>
            <person name="Arakawa K."/>
        </authorList>
    </citation>
    <scope>NUCLEOTIDE SEQUENCE [LARGE SCALE GENOMIC DNA]</scope>
</reference>
<comment type="caution">
    <text evidence="2">The sequence shown here is derived from an EMBL/GenBank/DDBJ whole genome shotgun (WGS) entry which is preliminary data.</text>
</comment>
<evidence type="ECO:0000313" key="3">
    <source>
        <dbReference type="Proteomes" id="UP001054945"/>
    </source>
</evidence>
<dbReference type="EMBL" id="BPLR01020631">
    <property type="protein sequence ID" value="GIX80900.1"/>
    <property type="molecule type" value="Genomic_DNA"/>
</dbReference>
<keyword evidence="3" id="KW-1185">Reference proteome</keyword>